<dbReference type="Proteomes" id="UP001361239">
    <property type="component" value="Unassembled WGS sequence"/>
</dbReference>
<organism evidence="2 3">
    <name type="scientific">Novosphingobium anseongense</name>
    <dbReference type="NCBI Taxonomy" id="3133436"/>
    <lineage>
        <taxon>Bacteria</taxon>
        <taxon>Pseudomonadati</taxon>
        <taxon>Pseudomonadota</taxon>
        <taxon>Alphaproteobacteria</taxon>
        <taxon>Sphingomonadales</taxon>
        <taxon>Sphingomonadaceae</taxon>
        <taxon>Novosphingobium</taxon>
    </lineage>
</organism>
<comment type="caution">
    <text evidence="2">The sequence shown here is derived from an EMBL/GenBank/DDBJ whole genome shotgun (WGS) entry which is preliminary data.</text>
</comment>
<evidence type="ECO:0000313" key="2">
    <source>
        <dbReference type="EMBL" id="MEJ5975962.1"/>
    </source>
</evidence>
<dbReference type="EMBL" id="JBBHJZ010000001">
    <property type="protein sequence ID" value="MEJ5975962.1"/>
    <property type="molecule type" value="Genomic_DNA"/>
</dbReference>
<reference evidence="2 3" key="1">
    <citation type="submission" date="2024-03" db="EMBL/GenBank/DDBJ databases">
        <authorList>
            <person name="Jo J.-H."/>
        </authorList>
    </citation>
    <scope>NUCLEOTIDE SEQUENCE [LARGE SCALE GENOMIC DNA]</scope>
    <source>
        <strain evidence="2 3">PS1R-30</strain>
    </source>
</reference>
<dbReference type="SUPFAM" id="SSF141371">
    <property type="entry name" value="PilZ domain-like"/>
    <property type="match status" value="1"/>
</dbReference>
<accession>A0ABU8RSF6</accession>
<dbReference type="RefSeq" id="WP_339585888.1">
    <property type="nucleotide sequence ID" value="NZ_JBBHJZ010000001.1"/>
</dbReference>
<protein>
    <submittedName>
        <fullName evidence="2">PilZ domain-containing protein</fullName>
    </submittedName>
</protein>
<gene>
    <name evidence="2" type="ORF">WG901_04905</name>
</gene>
<proteinExistence type="predicted"/>
<name>A0ABU8RSF6_9SPHN</name>
<dbReference type="InterPro" id="IPR009875">
    <property type="entry name" value="PilZ_domain"/>
</dbReference>
<dbReference type="Pfam" id="PF07238">
    <property type="entry name" value="PilZ"/>
    <property type="match status" value="1"/>
</dbReference>
<dbReference type="Gene3D" id="2.40.10.220">
    <property type="entry name" value="predicted glycosyltransferase like domains"/>
    <property type="match status" value="1"/>
</dbReference>
<sequence>MKHESISSDLGCTRAFAERAEVSLSCEVRQGARPWTRAQLDDISQAGFRIACMPDAKRGTPLRIRIPGLEILNAEIRWLQDEAVGCEFTSPLHVAVFEHIVRQCRIG</sequence>
<feature type="domain" description="PilZ" evidence="1">
    <location>
        <begin position="17"/>
        <end position="104"/>
    </location>
</feature>
<evidence type="ECO:0000259" key="1">
    <source>
        <dbReference type="Pfam" id="PF07238"/>
    </source>
</evidence>
<keyword evidence="3" id="KW-1185">Reference proteome</keyword>
<evidence type="ECO:0000313" key="3">
    <source>
        <dbReference type="Proteomes" id="UP001361239"/>
    </source>
</evidence>